<dbReference type="Proteomes" id="UP001165060">
    <property type="component" value="Unassembled WGS sequence"/>
</dbReference>
<proteinExistence type="predicted"/>
<keyword evidence="2" id="KW-1185">Reference proteome</keyword>
<comment type="caution">
    <text evidence="1">The sequence shown here is derived from an EMBL/GenBank/DDBJ whole genome shotgun (WGS) entry which is preliminary data.</text>
</comment>
<sequence length="203" mass="22411">MAKKSKAKVKSTTRAILDYDFSPGETTVGRQQFMGTDVVSLEGLPPSTRFLDKWAFRDCLNLSSLRGLPINVGLPHHTAFHNCPLLEEKVKSLGFGATLGPPWLLGAPMGLVHEPGVDWGREVGQGHIDAWLLARSVRFSLLACIKIARAQEEQTMTEKQRCTPLLRGIASLPDDVIRGVLVPYVGYFNCYEEEERDGGCSIQ</sequence>
<dbReference type="EMBL" id="BRYB01000504">
    <property type="protein sequence ID" value="GMI31350.1"/>
    <property type="molecule type" value="Genomic_DNA"/>
</dbReference>
<protein>
    <submittedName>
        <fullName evidence="1">Uncharacterized protein</fullName>
    </submittedName>
</protein>
<reference evidence="1 2" key="1">
    <citation type="journal article" date="2023" name="Commun. Biol.">
        <title>Genome analysis of Parmales, the sister group of diatoms, reveals the evolutionary specialization of diatoms from phago-mixotrophs to photoautotrophs.</title>
        <authorList>
            <person name="Ban H."/>
            <person name="Sato S."/>
            <person name="Yoshikawa S."/>
            <person name="Yamada K."/>
            <person name="Nakamura Y."/>
            <person name="Ichinomiya M."/>
            <person name="Sato N."/>
            <person name="Blanc-Mathieu R."/>
            <person name="Endo H."/>
            <person name="Kuwata A."/>
            <person name="Ogata H."/>
        </authorList>
    </citation>
    <scope>NUCLEOTIDE SEQUENCE [LARGE SCALE GENOMIC DNA]</scope>
</reference>
<name>A0ABQ6MSD4_9STRA</name>
<accession>A0ABQ6MSD4</accession>
<evidence type="ECO:0000313" key="1">
    <source>
        <dbReference type="EMBL" id="GMI31350.1"/>
    </source>
</evidence>
<gene>
    <name evidence="1" type="ORF">TeGR_g6013</name>
</gene>
<evidence type="ECO:0000313" key="2">
    <source>
        <dbReference type="Proteomes" id="UP001165060"/>
    </source>
</evidence>
<organism evidence="1 2">
    <name type="scientific">Tetraparma gracilis</name>
    <dbReference type="NCBI Taxonomy" id="2962635"/>
    <lineage>
        <taxon>Eukaryota</taxon>
        <taxon>Sar</taxon>
        <taxon>Stramenopiles</taxon>
        <taxon>Ochrophyta</taxon>
        <taxon>Bolidophyceae</taxon>
        <taxon>Parmales</taxon>
        <taxon>Triparmaceae</taxon>
        <taxon>Tetraparma</taxon>
    </lineage>
</organism>